<dbReference type="EMBL" id="JBFNQD010000001">
    <property type="protein sequence ID" value="MEW9304245.1"/>
    <property type="molecule type" value="Genomic_DNA"/>
</dbReference>
<dbReference type="RefSeq" id="WP_367622699.1">
    <property type="nucleotide sequence ID" value="NZ_JBFNQD010000001.1"/>
</dbReference>
<name>A0ABV3PF46_9HYPH</name>
<comment type="caution">
    <text evidence="2">The sequence shown here is derived from an EMBL/GenBank/DDBJ whole genome shotgun (WGS) entry which is preliminary data.</text>
</comment>
<dbReference type="Proteomes" id="UP001555786">
    <property type="component" value="Unassembled WGS sequence"/>
</dbReference>
<reference evidence="2 3" key="1">
    <citation type="submission" date="2024-07" db="EMBL/GenBank/DDBJ databases">
        <title>Description of Labrys sedimenti sp. nov., isolated from a diclofenac-degrading enrichment culture.</title>
        <authorList>
            <person name="Tancsics A."/>
            <person name="Csepanyi A."/>
        </authorList>
    </citation>
    <scope>NUCLEOTIDE SEQUENCE [LARGE SCALE GENOMIC DNA]</scope>
    <source>
        <strain evidence="2 3">LMG 23578</strain>
    </source>
</reference>
<keyword evidence="1" id="KW-1133">Transmembrane helix</keyword>
<feature type="transmembrane region" description="Helical" evidence="1">
    <location>
        <begin position="70"/>
        <end position="95"/>
    </location>
</feature>
<feature type="transmembrane region" description="Helical" evidence="1">
    <location>
        <begin position="12"/>
        <end position="36"/>
    </location>
</feature>
<protein>
    <recommendedName>
        <fullName evidence="4">Transmembrane protein</fullName>
    </recommendedName>
</protein>
<gene>
    <name evidence="2" type="ORF">ABXS05_01745</name>
</gene>
<proteinExistence type="predicted"/>
<feature type="transmembrane region" description="Helical" evidence="1">
    <location>
        <begin position="42"/>
        <end position="58"/>
    </location>
</feature>
<feature type="transmembrane region" description="Helical" evidence="1">
    <location>
        <begin position="123"/>
        <end position="141"/>
    </location>
</feature>
<evidence type="ECO:0000313" key="2">
    <source>
        <dbReference type="EMBL" id="MEW9304245.1"/>
    </source>
</evidence>
<keyword evidence="1" id="KW-0812">Transmembrane</keyword>
<accession>A0ABV3PF46</accession>
<sequence length="150" mass="16736">MHEDLKYAKNGCMIIRLSITILSFSFYAFALCLPAIHGHGSSLYGLFLLLLGWVKAMTLECEAWLANPIFAMSLIFFLAAEYKISALSAIVAALVGLDTFRLERFEIDEAGNWVPFERAGSAFYAWELSFVILAAGALYLWKRTQQPASP</sequence>
<evidence type="ECO:0000256" key="1">
    <source>
        <dbReference type="SAM" id="Phobius"/>
    </source>
</evidence>
<evidence type="ECO:0000313" key="3">
    <source>
        <dbReference type="Proteomes" id="UP001555786"/>
    </source>
</evidence>
<keyword evidence="1" id="KW-0472">Membrane</keyword>
<evidence type="ECO:0008006" key="4">
    <source>
        <dbReference type="Google" id="ProtNLM"/>
    </source>
</evidence>
<organism evidence="2 3">
    <name type="scientific">Labrys neptuniae</name>
    <dbReference type="NCBI Taxonomy" id="376174"/>
    <lineage>
        <taxon>Bacteria</taxon>
        <taxon>Pseudomonadati</taxon>
        <taxon>Pseudomonadota</taxon>
        <taxon>Alphaproteobacteria</taxon>
        <taxon>Hyphomicrobiales</taxon>
        <taxon>Xanthobacteraceae</taxon>
        <taxon>Labrys</taxon>
    </lineage>
</organism>
<keyword evidence="3" id="KW-1185">Reference proteome</keyword>